<comment type="caution">
    <text evidence="1">The sequence shown here is derived from an EMBL/GenBank/DDBJ whole genome shotgun (WGS) entry which is preliminary data.</text>
</comment>
<dbReference type="AlphaFoldDB" id="A0A4C1ZZV0"/>
<proteinExistence type="predicted"/>
<reference evidence="1 2" key="1">
    <citation type="journal article" date="2019" name="Commun. Biol.">
        <title>The bagworm genome reveals a unique fibroin gene that provides high tensile strength.</title>
        <authorList>
            <person name="Kono N."/>
            <person name="Nakamura H."/>
            <person name="Ohtoshi R."/>
            <person name="Tomita M."/>
            <person name="Numata K."/>
            <person name="Arakawa K."/>
        </authorList>
    </citation>
    <scope>NUCLEOTIDE SEQUENCE [LARGE SCALE GENOMIC DNA]</scope>
</reference>
<dbReference type="Proteomes" id="UP000299102">
    <property type="component" value="Unassembled WGS sequence"/>
</dbReference>
<evidence type="ECO:0000313" key="1">
    <source>
        <dbReference type="EMBL" id="GBP92157.1"/>
    </source>
</evidence>
<gene>
    <name evidence="1" type="ORF">EVAR_34149_1</name>
</gene>
<evidence type="ECO:0000313" key="2">
    <source>
        <dbReference type="Proteomes" id="UP000299102"/>
    </source>
</evidence>
<keyword evidence="2" id="KW-1185">Reference proteome</keyword>
<protein>
    <submittedName>
        <fullName evidence="1">Uncharacterized protein</fullName>
    </submittedName>
</protein>
<organism evidence="1 2">
    <name type="scientific">Eumeta variegata</name>
    <name type="common">Bagworm moth</name>
    <name type="synonym">Eumeta japonica</name>
    <dbReference type="NCBI Taxonomy" id="151549"/>
    <lineage>
        <taxon>Eukaryota</taxon>
        <taxon>Metazoa</taxon>
        <taxon>Ecdysozoa</taxon>
        <taxon>Arthropoda</taxon>
        <taxon>Hexapoda</taxon>
        <taxon>Insecta</taxon>
        <taxon>Pterygota</taxon>
        <taxon>Neoptera</taxon>
        <taxon>Endopterygota</taxon>
        <taxon>Lepidoptera</taxon>
        <taxon>Glossata</taxon>
        <taxon>Ditrysia</taxon>
        <taxon>Tineoidea</taxon>
        <taxon>Psychidae</taxon>
        <taxon>Oiketicinae</taxon>
        <taxon>Eumeta</taxon>
    </lineage>
</organism>
<name>A0A4C1ZZV0_EUMVA</name>
<dbReference type="EMBL" id="BGZK01002244">
    <property type="protein sequence ID" value="GBP92157.1"/>
    <property type="molecule type" value="Genomic_DNA"/>
</dbReference>
<sequence length="66" mass="6802">MRFCGRIILAFAKSIKSQDALCVPYSVDVEHSAAAARQLCGGRCCPRGGAGSGGRGRICVCSAPKS</sequence>
<accession>A0A4C1ZZV0</accession>